<proteinExistence type="predicted"/>
<accession>A0A8T1D097</accession>
<dbReference type="Proteomes" id="UP000736787">
    <property type="component" value="Unassembled WGS sequence"/>
</dbReference>
<protein>
    <submittedName>
        <fullName evidence="1">Uncharacterized protein</fullName>
    </submittedName>
</protein>
<sequence>MAYYKKYNRVCEDEFQASCHSVEPIAHQHVLHVLHVLPRLSAVFTTALFRSLALDTTLLPANSVSGLTFNTALLTASGPADLGARSLRPLCISSQSHDGLH</sequence>
<evidence type="ECO:0000313" key="2">
    <source>
        <dbReference type="Proteomes" id="UP000736787"/>
    </source>
</evidence>
<organism evidence="1 2">
    <name type="scientific">Phytophthora cactorum</name>
    <dbReference type="NCBI Taxonomy" id="29920"/>
    <lineage>
        <taxon>Eukaryota</taxon>
        <taxon>Sar</taxon>
        <taxon>Stramenopiles</taxon>
        <taxon>Oomycota</taxon>
        <taxon>Peronosporomycetes</taxon>
        <taxon>Peronosporales</taxon>
        <taxon>Peronosporaceae</taxon>
        <taxon>Phytophthora</taxon>
    </lineage>
</organism>
<dbReference type="EMBL" id="RCMK01000379">
    <property type="protein sequence ID" value="KAG2932390.1"/>
    <property type="molecule type" value="Genomic_DNA"/>
</dbReference>
<gene>
    <name evidence="1" type="ORF">PC117_g13144</name>
</gene>
<name>A0A8T1D097_9STRA</name>
<comment type="caution">
    <text evidence="1">The sequence shown here is derived from an EMBL/GenBank/DDBJ whole genome shotgun (WGS) entry which is preliminary data.</text>
</comment>
<dbReference type="AlphaFoldDB" id="A0A8T1D097"/>
<evidence type="ECO:0000313" key="1">
    <source>
        <dbReference type="EMBL" id="KAG2932390.1"/>
    </source>
</evidence>
<reference evidence="1" key="1">
    <citation type="submission" date="2018-10" db="EMBL/GenBank/DDBJ databases">
        <title>Effector identification in a new, highly contiguous assembly of the strawberry crown rot pathogen Phytophthora cactorum.</title>
        <authorList>
            <person name="Armitage A.D."/>
            <person name="Nellist C.F."/>
            <person name="Bates H."/>
            <person name="Vickerstaff R.J."/>
            <person name="Harrison R.J."/>
        </authorList>
    </citation>
    <scope>NUCLEOTIDE SEQUENCE</scope>
    <source>
        <strain evidence="1">4040</strain>
    </source>
</reference>